<dbReference type="GO" id="GO:0042597">
    <property type="term" value="C:periplasmic space"/>
    <property type="evidence" value="ECO:0007669"/>
    <property type="project" value="UniProtKB-SubCell"/>
</dbReference>
<dbReference type="PRINTS" id="PR00909">
    <property type="entry name" value="SPERMDNBNDNG"/>
</dbReference>
<dbReference type="CDD" id="cd13659">
    <property type="entry name" value="PBP2_PotF"/>
    <property type="match status" value="1"/>
</dbReference>
<keyword evidence="2 5" id="KW-0813">Transport</keyword>
<evidence type="ECO:0000256" key="1">
    <source>
        <dbReference type="ARBA" id="ARBA00004418"/>
    </source>
</evidence>
<evidence type="ECO:0000313" key="8">
    <source>
        <dbReference type="EMBL" id="OQP84391.1"/>
    </source>
</evidence>
<keyword evidence="4 5" id="KW-0574">Periplasm</keyword>
<dbReference type="InterPro" id="IPR006059">
    <property type="entry name" value="SBP"/>
</dbReference>
<dbReference type="Proteomes" id="UP000186143">
    <property type="component" value="Unassembled WGS sequence"/>
</dbReference>
<evidence type="ECO:0000313" key="7">
    <source>
        <dbReference type="EMBL" id="OLP55129.1"/>
    </source>
</evidence>
<reference evidence="8 10" key="3">
    <citation type="journal article" date="2017" name="Antonie Van Leeuwenhoek">
        <title>Rhizobium rhizosphaerae sp. nov., a novel species isolated from rice rhizosphere.</title>
        <authorList>
            <person name="Zhao J.J."/>
            <person name="Zhang J."/>
            <person name="Zhang R.J."/>
            <person name="Zhang C.W."/>
            <person name="Yin H.Q."/>
            <person name="Zhang X.X."/>
        </authorList>
    </citation>
    <scope>NUCLEOTIDE SEQUENCE [LARGE SCALE GENOMIC DNA]</scope>
    <source>
        <strain evidence="8 10">RD15</strain>
    </source>
</reference>
<dbReference type="SUPFAM" id="SSF53850">
    <property type="entry name" value="Periplasmic binding protein-like II"/>
    <property type="match status" value="1"/>
</dbReference>
<comment type="caution">
    <text evidence="7">The sequence shown here is derived from an EMBL/GenBank/DDBJ whole genome shotgun (WGS) entry which is preliminary data.</text>
</comment>
<dbReference type="RefSeq" id="WP_075635167.1">
    <property type="nucleotide sequence ID" value="NZ_MKIO01000030.1"/>
</dbReference>
<evidence type="ECO:0000313" key="9">
    <source>
        <dbReference type="Proteomes" id="UP000186143"/>
    </source>
</evidence>
<organism evidence="7 9">
    <name type="scientific">Xaviernesmea rhizosphaerae</name>
    <dbReference type="NCBI Taxonomy" id="1672749"/>
    <lineage>
        <taxon>Bacteria</taxon>
        <taxon>Pseudomonadati</taxon>
        <taxon>Pseudomonadota</taxon>
        <taxon>Alphaproteobacteria</taxon>
        <taxon>Hyphomicrobiales</taxon>
        <taxon>Rhizobiaceae</taxon>
        <taxon>Rhizobium/Agrobacterium group</taxon>
        <taxon>Xaviernesmea</taxon>
    </lineage>
</organism>
<dbReference type="EMBL" id="MKIO01000030">
    <property type="protein sequence ID" value="OLP55129.1"/>
    <property type="molecule type" value="Genomic_DNA"/>
</dbReference>
<dbReference type="PANTHER" id="PTHR30222:SF12">
    <property type="entry name" value="NORSPERMIDINE SENSOR"/>
    <property type="match status" value="1"/>
</dbReference>
<dbReference type="Proteomes" id="UP000192652">
    <property type="component" value="Unassembled WGS sequence"/>
</dbReference>
<sequence length="363" mass="39794">MSVKAALLATLLAAASAGLAQAQERVVNIYNWSDYIDPAILEAFTKETGIKTVYDVYDSNEILENKMLTGGSGYDIVVPTADFMARQIAAGVYQPLDKAKLPNLSNMWDEIMKRAAQYDPGNKYAVPYMWGTDGIGYNVKKVNEILGEGKRPGLEVIFDPAVAAKFKDCGIYVFDSPRDVMGAALHYLGLSPESKSPDDLAKVEALLTATRPNIRKFHSSEYISALANGDICIAMGYSGDMLQARNRAAEANAGVEVDYSIPSQGAQVWIDSMVIPKDAPHVEEAHIFLNYMMRPDVAAKASEYVFYANANKASQAVMSKEVLEDPAVYPDAELFAKLYTVTAWDAKTQRLATRIWTKVITGQ</sequence>
<evidence type="ECO:0000313" key="10">
    <source>
        <dbReference type="Proteomes" id="UP000192652"/>
    </source>
</evidence>
<comment type="similarity">
    <text evidence="5">Belongs to the bacterial solute-binding protein PotD/PotF family.</text>
</comment>
<feature type="signal peptide" evidence="6">
    <location>
        <begin position="1"/>
        <end position="22"/>
    </location>
</feature>
<reference evidence="8" key="2">
    <citation type="submission" date="2016-12" db="EMBL/GenBank/DDBJ databases">
        <authorList>
            <person name="Zhang X."/>
            <person name="Zhao J."/>
        </authorList>
    </citation>
    <scope>NUCLEOTIDE SEQUENCE</scope>
    <source>
        <strain evidence="8">RD15</strain>
    </source>
</reference>
<reference evidence="7 9" key="1">
    <citation type="submission" date="2016-09" db="EMBL/GenBank/DDBJ databases">
        <title>Rhizobium sp. nov., a novel species isolated from the rice rhizosphere.</title>
        <authorList>
            <person name="Zhao J."/>
            <person name="Zhang X."/>
        </authorList>
    </citation>
    <scope>NUCLEOTIDE SEQUENCE [LARGE SCALE GENOMIC DNA]</scope>
    <source>
        <strain evidence="7 9">MH17</strain>
    </source>
</reference>
<evidence type="ECO:0000256" key="4">
    <source>
        <dbReference type="ARBA" id="ARBA00022764"/>
    </source>
</evidence>
<feature type="chain" id="PRO_5012367314" description="Putrescine-binding periplasmic protein" evidence="6">
    <location>
        <begin position="23"/>
        <end position="363"/>
    </location>
</feature>
<dbReference type="PANTHER" id="PTHR30222">
    <property type="entry name" value="SPERMIDINE/PUTRESCINE-BINDING PERIPLASMIC PROTEIN"/>
    <property type="match status" value="1"/>
</dbReference>
<dbReference type="EMBL" id="MSPX01000021">
    <property type="protein sequence ID" value="OQP84391.1"/>
    <property type="molecule type" value="Genomic_DNA"/>
</dbReference>
<gene>
    <name evidence="7" type="ORF">BJF92_17195</name>
    <name evidence="8" type="ORF">BTR14_19690</name>
</gene>
<dbReference type="GO" id="GO:0015846">
    <property type="term" value="P:polyamine transport"/>
    <property type="evidence" value="ECO:0007669"/>
    <property type="project" value="InterPro"/>
</dbReference>
<dbReference type="GO" id="GO:0019808">
    <property type="term" value="F:polyamine binding"/>
    <property type="evidence" value="ECO:0007669"/>
    <property type="project" value="InterPro"/>
</dbReference>
<dbReference type="AlphaFoldDB" id="A0A1Q9AIQ1"/>
<accession>A0A1Q9AIQ1</accession>
<evidence type="ECO:0000256" key="3">
    <source>
        <dbReference type="ARBA" id="ARBA00022729"/>
    </source>
</evidence>
<comment type="function">
    <text evidence="5">Required for the activity of the bacterial periplasmic transport system of putrescine.</text>
</comment>
<dbReference type="InterPro" id="IPR001188">
    <property type="entry name" value="Sperm_putr-bd"/>
</dbReference>
<evidence type="ECO:0000256" key="6">
    <source>
        <dbReference type="SAM" id="SignalP"/>
    </source>
</evidence>
<keyword evidence="10" id="KW-1185">Reference proteome</keyword>
<keyword evidence="3 6" id="KW-0732">Signal</keyword>
<protein>
    <recommendedName>
        <fullName evidence="5">Putrescine-binding periplasmic protein</fullName>
    </recommendedName>
</protein>
<evidence type="ECO:0000256" key="5">
    <source>
        <dbReference type="PIRNR" id="PIRNR019574"/>
    </source>
</evidence>
<evidence type="ECO:0000256" key="2">
    <source>
        <dbReference type="ARBA" id="ARBA00022448"/>
    </source>
</evidence>
<dbReference type="OrthoDB" id="9769319at2"/>
<dbReference type="Gene3D" id="3.40.190.10">
    <property type="entry name" value="Periplasmic binding protein-like II"/>
    <property type="match status" value="2"/>
</dbReference>
<comment type="subcellular location">
    <subcellularLocation>
        <location evidence="1 5">Periplasm</location>
    </subcellularLocation>
</comment>
<name>A0A1Q9AIQ1_9HYPH</name>
<dbReference type="STRING" id="1672749.BJF92_17195"/>
<dbReference type="PIRSF" id="PIRSF019574">
    <property type="entry name" value="Periplasmic_polyamine_BP"/>
    <property type="match status" value="1"/>
</dbReference>
<proteinExistence type="inferred from homology"/>
<dbReference type="Pfam" id="PF13416">
    <property type="entry name" value="SBP_bac_8"/>
    <property type="match status" value="1"/>
</dbReference>